<keyword evidence="1" id="KW-0805">Transcription regulation</keyword>
<dbReference type="PANTHER" id="PTHR30055">
    <property type="entry name" value="HTH-TYPE TRANSCRIPTIONAL REGULATOR RUTR"/>
    <property type="match status" value="1"/>
</dbReference>
<reference evidence="7 8" key="1">
    <citation type="submission" date="2019-06" db="EMBL/GenBank/DDBJ databases">
        <title>Sequencing the genomes of 1000 actinobacteria strains.</title>
        <authorList>
            <person name="Klenk H.-P."/>
        </authorList>
    </citation>
    <scope>NUCLEOTIDE SEQUENCE [LARGE SCALE GENOMIC DNA]</scope>
    <source>
        <strain evidence="7 8">DSM 102200</strain>
    </source>
</reference>
<evidence type="ECO:0000313" key="8">
    <source>
        <dbReference type="Proteomes" id="UP000316096"/>
    </source>
</evidence>
<dbReference type="PRINTS" id="PR00455">
    <property type="entry name" value="HTHTETR"/>
</dbReference>
<evidence type="ECO:0000256" key="5">
    <source>
        <dbReference type="SAM" id="MobiDB-lite"/>
    </source>
</evidence>
<dbReference type="InterPro" id="IPR009057">
    <property type="entry name" value="Homeodomain-like_sf"/>
</dbReference>
<feature type="region of interest" description="Disordered" evidence="5">
    <location>
        <begin position="205"/>
        <end position="225"/>
    </location>
</feature>
<sequence>METQRGSAVSRLVDPDVAELVVDTAERLFFTAGFSRTSMDDLARELRISKKTIYRYFPGKRSVLAAVLDRQFARVEKALAEAVDASAGTPFEHQVEDFLVAAGGELSRIGAPQLLWGRGDPLLKTYVEQRVETVVYRRIDDLFQTGHRAGALSTPPELLSVITRGALERLLSSELPLALDRSAADLLRETVDVVLRGALVREGGVSVPGDRSSSPGTSENSRRPT</sequence>
<name>A0A543CV42_9ACTN</name>
<feature type="DNA-binding region" description="H-T-H motif" evidence="4">
    <location>
        <begin position="38"/>
        <end position="57"/>
    </location>
</feature>
<dbReference type="Pfam" id="PF00440">
    <property type="entry name" value="TetR_N"/>
    <property type="match status" value="1"/>
</dbReference>
<dbReference type="OrthoDB" id="6077212at2"/>
<dbReference type="SUPFAM" id="SSF46689">
    <property type="entry name" value="Homeodomain-like"/>
    <property type="match status" value="1"/>
</dbReference>
<dbReference type="GO" id="GO:0003700">
    <property type="term" value="F:DNA-binding transcription factor activity"/>
    <property type="evidence" value="ECO:0007669"/>
    <property type="project" value="TreeGrafter"/>
</dbReference>
<proteinExistence type="predicted"/>
<dbReference type="Proteomes" id="UP000316096">
    <property type="component" value="Unassembled WGS sequence"/>
</dbReference>
<dbReference type="InterPro" id="IPR050109">
    <property type="entry name" value="HTH-type_TetR-like_transc_reg"/>
</dbReference>
<dbReference type="RefSeq" id="WP_141960512.1">
    <property type="nucleotide sequence ID" value="NZ_VFOZ01000001.1"/>
</dbReference>
<keyword evidence="8" id="KW-1185">Reference proteome</keyword>
<dbReference type="PROSITE" id="PS50977">
    <property type="entry name" value="HTH_TETR_2"/>
    <property type="match status" value="1"/>
</dbReference>
<protein>
    <submittedName>
        <fullName evidence="7">TetR family transcriptional regulator</fullName>
    </submittedName>
</protein>
<accession>A0A543CV42</accession>
<evidence type="ECO:0000259" key="6">
    <source>
        <dbReference type="PROSITE" id="PS50977"/>
    </source>
</evidence>
<evidence type="ECO:0000256" key="1">
    <source>
        <dbReference type="ARBA" id="ARBA00023015"/>
    </source>
</evidence>
<dbReference type="Gene3D" id="1.10.357.10">
    <property type="entry name" value="Tetracycline Repressor, domain 2"/>
    <property type="match status" value="1"/>
</dbReference>
<gene>
    <name evidence="7" type="ORF">FB559_6459</name>
</gene>
<comment type="caution">
    <text evidence="7">The sequence shown here is derived from an EMBL/GenBank/DDBJ whole genome shotgun (WGS) entry which is preliminary data.</text>
</comment>
<dbReference type="PANTHER" id="PTHR30055:SF234">
    <property type="entry name" value="HTH-TYPE TRANSCRIPTIONAL REGULATOR BETI"/>
    <property type="match status" value="1"/>
</dbReference>
<organism evidence="7 8">
    <name type="scientific">Actinoallomurus bryophytorum</name>
    <dbReference type="NCBI Taxonomy" id="1490222"/>
    <lineage>
        <taxon>Bacteria</taxon>
        <taxon>Bacillati</taxon>
        <taxon>Actinomycetota</taxon>
        <taxon>Actinomycetes</taxon>
        <taxon>Streptosporangiales</taxon>
        <taxon>Thermomonosporaceae</taxon>
        <taxon>Actinoallomurus</taxon>
    </lineage>
</organism>
<dbReference type="GO" id="GO:0000976">
    <property type="term" value="F:transcription cis-regulatory region binding"/>
    <property type="evidence" value="ECO:0007669"/>
    <property type="project" value="TreeGrafter"/>
</dbReference>
<keyword evidence="2 4" id="KW-0238">DNA-binding</keyword>
<dbReference type="EMBL" id="VFOZ01000001">
    <property type="protein sequence ID" value="TQM00738.1"/>
    <property type="molecule type" value="Genomic_DNA"/>
</dbReference>
<evidence type="ECO:0000256" key="3">
    <source>
        <dbReference type="ARBA" id="ARBA00023163"/>
    </source>
</evidence>
<dbReference type="AlphaFoldDB" id="A0A543CV42"/>
<keyword evidence="3" id="KW-0804">Transcription</keyword>
<feature type="domain" description="HTH tetR-type" evidence="6">
    <location>
        <begin position="15"/>
        <end position="75"/>
    </location>
</feature>
<evidence type="ECO:0000256" key="4">
    <source>
        <dbReference type="PROSITE-ProRule" id="PRU00335"/>
    </source>
</evidence>
<evidence type="ECO:0000313" key="7">
    <source>
        <dbReference type="EMBL" id="TQM00738.1"/>
    </source>
</evidence>
<evidence type="ECO:0000256" key="2">
    <source>
        <dbReference type="ARBA" id="ARBA00023125"/>
    </source>
</evidence>
<dbReference type="InterPro" id="IPR001647">
    <property type="entry name" value="HTH_TetR"/>
</dbReference>